<comment type="caution">
    <text evidence="3">The sequence shown here is derived from an EMBL/GenBank/DDBJ whole genome shotgun (WGS) entry which is preliminary data.</text>
</comment>
<evidence type="ECO:0000259" key="2">
    <source>
        <dbReference type="Pfam" id="PF07331"/>
    </source>
</evidence>
<feature type="transmembrane region" description="Helical" evidence="1">
    <location>
        <begin position="46"/>
        <end position="66"/>
    </location>
</feature>
<keyword evidence="1" id="KW-0472">Membrane</keyword>
<feature type="transmembrane region" description="Helical" evidence="1">
    <location>
        <begin position="86"/>
        <end position="112"/>
    </location>
</feature>
<evidence type="ECO:0000256" key="1">
    <source>
        <dbReference type="SAM" id="Phobius"/>
    </source>
</evidence>
<gene>
    <name evidence="3" type="ORF">ICI42_13120</name>
</gene>
<protein>
    <submittedName>
        <fullName evidence="3">Tripartite tricarboxylate transporter TctB family protein</fullName>
    </submittedName>
</protein>
<evidence type="ECO:0000313" key="3">
    <source>
        <dbReference type="EMBL" id="MBD0415604.1"/>
    </source>
</evidence>
<reference evidence="3" key="1">
    <citation type="submission" date="2020-09" db="EMBL/GenBank/DDBJ databases">
        <title>Genome seq and assembly of Tianweitania sp.</title>
        <authorList>
            <person name="Chhetri G."/>
        </authorList>
    </citation>
    <scope>NUCLEOTIDE SEQUENCE</scope>
    <source>
        <strain evidence="3">Rool2</strain>
    </source>
</reference>
<feature type="transmembrane region" description="Helical" evidence="1">
    <location>
        <begin position="16"/>
        <end position="34"/>
    </location>
</feature>
<organism evidence="3 4">
    <name type="scientific">Oryzicola mucosus</name>
    <dbReference type="NCBI Taxonomy" id="2767425"/>
    <lineage>
        <taxon>Bacteria</taxon>
        <taxon>Pseudomonadati</taxon>
        <taxon>Pseudomonadota</taxon>
        <taxon>Alphaproteobacteria</taxon>
        <taxon>Hyphomicrobiales</taxon>
        <taxon>Phyllobacteriaceae</taxon>
        <taxon>Oryzicola</taxon>
    </lineage>
</organism>
<proteinExistence type="predicted"/>
<feature type="domain" description="DUF1468" evidence="2">
    <location>
        <begin position="18"/>
        <end position="148"/>
    </location>
</feature>
<name>A0A8J6PU24_9HYPH</name>
<dbReference type="AlphaFoldDB" id="A0A8J6PU24"/>
<sequence>MPDHPQSQEGFNKWEVGIAAAFFLIGAYMAYEGTRYGIGTITRIGPGYFPICIGVLLMVLSIGVAFEVRHSLAQPPAVPLRILAALSAGLLSFALLVNFAGLVPATFSVIFISRFAEPGNSLRTSVLLAAGLALVAWFVFIIGFNLPLKAFWW</sequence>
<dbReference type="InterPro" id="IPR009936">
    <property type="entry name" value="DUF1468"/>
</dbReference>
<dbReference type="Pfam" id="PF07331">
    <property type="entry name" value="TctB"/>
    <property type="match status" value="1"/>
</dbReference>
<dbReference type="Proteomes" id="UP000643405">
    <property type="component" value="Unassembled WGS sequence"/>
</dbReference>
<keyword evidence="1" id="KW-0812">Transmembrane</keyword>
<dbReference type="EMBL" id="JACVVX010000003">
    <property type="protein sequence ID" value="MBD0415604.1"/>
    <property type="molecule type" value="Genomic_DNA"/>
</dbReference>
<accession>A0A8J6PU24</accession>
<keyword evidence="4" id="KW-1185">Reference proteome</keyword>
<feature type="transmembrane region" description="Helical" evidence="1">
    <location>
        <begin position="124"/>
        <end position="146"/>
    </location>
</feature>
<dbReference type="RefSeq" id="WP_188165005.1">
    <property type="nucleotide sequence ID" value="NZ_JACVVX010000003.1"/>
</dbReference>
<evidence type="ECO:0000313" key="4">
    <source>
        <dbReference type="Proteomes" id="UP000643405"/>
    </source>
</evidence>
<keyword evidence="1" id="KW-1133">Transmembrane helix</keyword>